<evidence type="ECO:0000256" key="6">
    <source>
        <dbReference type="SAM" id="MobiDB-lite"/>
    </source>
</evidence>
<feature type="transmembrane region" description="Helical" evidence="7">
    <location>
        <begin position="253"/>
        <end position="277"/>
    </location>
</feature>
<feature type="region of interest" description="Disordered" evidence="6">
    <location>
        <begin position="306"/>
        <end position="334"/>
    </location>
</feature>
<evidence type="ECO:0000259" key="8">
    <source>
        <dbReference type="Pfam" id="PF20684"/>
    </source>
</evidence>
<evidence type="ECO:0000256" key="2">
    <source>
        <dbReference type="ARBA" id="ARBA00022692"/>
    </source>
</evidence>
<evidence type="ECO:0000313" key="9">
    <source>
        <dbReference type="EMBL" id="KAJ9144029.1"/>
    </source>
</evidence>
<protein>
    <recommendedName>
        <fullName evidence="8">Rhodopsin domain-containing protein</fullName>
    </recommendedName>
</protein>
<reference evidence="9" key="1">
    <citation type="submission" date="2022-07" db="EMBL/GenBank/DDBJ databases">
        <title>Fungi with potential for degradation of polypropylene.</title>
        <authorList>
            <person name="Gostincar C."/>
        </authorList>
    </citation>
    <scope>NUCLEOTIDE SEQUENCE</scope>
    <source>
        <strain evidence="9">EXF-13287</strain>
    </source>
</reference>
<evidence type="ECO:0000256" key="4">
    <source>
        <dbReference type="ARBA" id="ARBA00023136"/>
    </source>
</evidence>
<feature type="compositionally biased region" description="Basic and acidic residues" evidence="6">
    <location>
        <begin position="323"/>
        <end position="334"/>
    </location>
</feature>
<evidence type="ECO:0000256" key="5">
    <source>
        <dbReference type="ARBA" id="ARBA00038359"/>
    </source>
</evidence>
<organism evidence="9 10">
    <name type="scientific">Coniochaeta hoffmannii</name>
    <dbReference type="NCBI Taxonomy" id="91930"/>
    <lineage>
        <taxon>Eukaryota</taxon>
        <taxon>Fungi</taxon>
        <taxon>Dikarya</taxon>
        <taxon>Ascomycota</taxon>
        <taxon>Pezizomycotina</taxon>
        <taxon>Sordariomycetes</taxon>
        <taxon>Sordariomycetidae</taxon>
        <taxon>Coniochaetales</taxon>
        <taxon>Coniochaetaceae</taxon>
        <taxon>Coniochaeta</taxon>
    </lineage>
</organism>
<sequence>MDGTTCYDLDGKNTCNQGPEDVGPYLLRVIWALAGLSGLFLGLRLYSKLWRRRPLWWDDSFLIAAWLSLLISIALQTAGVHHGLGLHYSAMTEAQKSRVSLLSIAAGFGSILATAWSKVAFGLSLLRISTGRIRAAVWVVIVSTNVVFGVNGLIQWIQCWPVAKAWDWYLEGSCWSSEVVQDVNTAVAAFSGAMDITLAILPWKIVWTVAINKREKIGALLAMSMGVFAGIMAFLKIRTLYTIGNDNTTTVDLFIFGTAEPATAIMAASIPVLRALIKGRDETRPARFVEVDDEKLDVLDEKEYAAPYPGTQPLGHLDEDENWEPKIRGVEKLQ</sequence>
<evidence type="ECO:0000256" key="1">
    <source>
        <dbReference type="ARBA" id="ARBA00004141"/>
    </source>
</evidence>
<feature type="transmembrane region" description="Helical" evidence="7">
    <location>
        <begin position="186"/>
        <end position="207"/>
    </location>
</feature>
<keyword evidence="4 7" id="KW-0472">Membrane</keyword>
<keyword evidence="3 7" id="KW-1133">Transmembrane helix</keyword>
<name>A0AA38VST6_9PEZI</name>
<dbReference type="AlphaFoldDB" id="A0AA38VST6"/>
<dbReference type="PANTHER" id="PTHR33048:SF42">
    <property type="entry name" value="INTEGRAL MEMBRANE PROTEIN"/>
    <property type="match status" value="1"/>
</dbReference>
<feature type="transmembrane region" description="Helical" evidence="7">
    <location>
        <begin position="55"/>
        <end position="79"/>
    </location>
</feature>
<proteinExistence type="inferred from homology"/>
<dbReference type="PANTHER" id="PTHR33048">
    <property type="entry name" value="PTH11-LIKE INTEGRAL MEMBRANE PROTEIN (AFU_ORTHOLOGUE AFUA_5G11245)"/>
    <property type="match status" value="1"/>
</dbReference>
<feature type="domain" description="Rhodopsin" evidence="8">
    <location>
        <begin position="43"/>
        <end position="278"/>
    </location>
</feature>
<dbReference type="EMBL" id="JANBVN010000103">
    <property type="protein sequence ID" value="KAJ9144029.1"/>
    <property type="molecule type" value="Genomic_DNA"/>
</dbReference>
<dbReference type="GO" id="GO:0016020">
    <property type="term" value="C:membrane"/>
    <property type="evidence" value="ECO:0007669"/>
    <property type="project" value="UniProtKB-SubCell"/>
</dbReference>
<keyword evidence="10" id="KW-1185">Reference proteome</keyword>
<gene>
    <name evidence="9" type="ORF">NKR19_g6569</name>
</gene>
<comment type="caution">
    <text evidence="9">The sequence shown here is derived from an EMBL/GenBank/DDBJ whole genome shotgun (WGS) entry which is preliminary data.</text>
</comment>
<feature type="transmembrane region" description="Helical" evidence="7">
    <location>
        <begin position="219"/>
        <end position="241"/>
    </location>
</feature>
<feature type="transmembrane region" description="Helical" evidence="7">
    <location>
        <begin position="25"/>
        <end position="43"/>
    </location>
</feature>
<dbReference type="InterPro" id="IPR049326">
    <property type="entry name" value="Rhodopsin_dom_fungi"/>
</dbReference>
<feature type="transmembrane region" description="Helical" evidence="7">
    <location>
        <begin position="135"/>
        <end position="157"/>
    </location>
</feature>
<keyword evidence="2 7" id="KW-0812">Transmembrane</keyword>
<comment type="similarity">
    <text evidence="5">Belongs to the SAT4 family.</text>
</comment>
<evidence type="ECO:0000256" key="3">
    <source>
        <dbReference type="ARBA" id="ARBA00022989"/>
    </source>
</evidence>
<dbReference type="InterPro" id="IPR052337">
    <property type="entry name" value="SAT4-like"/>
</dbReference>
<dbReference type="Proteomes" id="UP001174691">
    <property type="component" value="Unassembled WGS sequence"/>
</dbReference>
<accession>A0AA38VST6</accession>
<evidence type="ECO:0000256" key="7">
    <source>
        <dbReference type="SAM" id="Phobius"/>
    </source>
</evidence>
<evidence type="ECO:0000313" key="10">
    <source>
        <dbReference type="Proteomes" id="UP001174691"/>
    </source>
</evidence>
<comment type="subcellular location">
    <subcellularLocation>
        <location evidence="1">Membrane</location>
        <topology evidence="1">Multi-pass membrane protein</topology>
    </subcellularLocation>
</comment>
<feature type="transmembrane region" description="Helical" evidence="7">
    <location>
        <begin position="99"/>
        <end position="123"/>
    </location>
</feature>
<dbReference type="Pfam" id="PF20684">
    <property type="entry name" value="Fung_rhodopsin"/>
    <property type="match status" value="1"/>
</dbReference>